<dbReference type="RefSeq" id="XP_017342045.1">
    <property type="nucleotide sequence ID" value="XM_017486556.3"/>
</dbReference>
<evidence type="ECO:0000313" key="10">
    <source>
        <dbReference type="RefSeq" id="XP_017342045.1"/>
    </source>
</evidence>
<accession>A0A2D0SIC9</accession>
<evidence type="ECO:0000256" key="1">
    <source>
        <dbReference type="ARBA" id="ARBA00004123"/>
    </source>
</evidence>
<feature type="domain" description="Homeobox" evidence="8">
    <location>
        <begin position="196"/>
        <end position="256"/>
    </location>
</feature>
<dbReference type="STRING" id="7998.ENSIPUP00000033334"/>
<dbReference type="PROSITE" id="PS50071">
    <property type="entry name" value="HOMEOBOX_2"/>
    <property type="match status" value="1"/>
</dbReference>
<dbReference type="InterPro" id="IPR046327">
    <property type="entry name" value="HXA1/B1/D1"/>
</dbReference>
<reference evidence="9" key="1">
    <citation type="journal article" date="2016" name="Nat. Commun.">
        <title>The channel catfish genome sequence provides insights into the evolution of scale formation in teleosts.</title>
        <authorList>
            <person name="Liu Z."/>
            <person name="Liu S."/>
            <person name="Yao J."/>
            <person name="Bao L."/>
            <person name="Zhang J."/>
            <person name="Li Y."/>
            <person name="Jiang C."/>
            <person name="Sun L."/>
            <person name="Wang R."/>
            <person name="Zhang Y."/>
            <person name="Zhou T."/>
            <person name="Zeng Q."/>
            <person name="Fu Q."/>
            <person name="Gao S."/>
            <person name="Li N."/>
            <person name="Koren S."/>
            <person name="Jiang Y."/>
            <person name="Zimin A."/>
            <person name="Xu P."/>
            <person name="Phillippy A.M."/>
            <person name="Geng X."/>
            <person name="Song L."/>
            <person name="Sun F."/>
            <person name="Li C."/>
            <person name="Wang X."/>
            <person name="Chen A."/>
            <person name="Jin Y."/>
            <person name="Yuan Z."/>
            <person name="Yang Y."/>
            <person name="Tan S."/>
            <person name="Peatman E."/>
            <person name="Lu J."/>
            <person name="Qin Z."/>
            <person name="Dunham R."/>
            <person name="Li Z."/>
            <person name="Sonstegard T."/>
            <person name="Feng J."/>
            <person name="Danzmann R.G."/>
            <person name="Schroeder S."/>
            <person name="Scheffler B."/>
            <person name="Duke M.V."/>
            <person name="Ballard L."/>
            <person name="Kucuktas H."/>
            <person name="Kaltenboeck L."/>
            <person name="Liu H."/>
            <person name="Armbruster J."/>
            <person name="Xie Y."/>
            <person name="Kirby M.L."/>
            <person name="Tian Y."/>
            <person name="Flanagan M.E."/>
            <person name="Mu W."/>
            <person name="Waldbieser G.C."/>
        </authorList>
    </citation>
    <scope>NUCLEOTIDE SEQUENCE [LARGE SCALE GENOMIC DNA]</scope>
    <source>
        <strain evidence="9">SDA103</strain>
    </source>
</reference>
<dbReference type="InterPro" id="IPR009057">
    <property type="entry name" value="Homeodomain-like_sf"/>
</dbReference>
<reference evidence="10" key="2">
    <citation type="submission" date="2025-08" db="UniProtKB">
        <authorList>
            <consortium name="RefSeq"/>
        </authorList>
    </citation>
    <scope>IDENTIFICATION</scope>
    <source>
        <tissue evidence="10">Blood</tissue>
    </source>
</reference>
<evidence type="ECO:0000256" key="2">
    <source>
        <dbReference type="ARBA" id="ARBA00022473"/>
    </source>
</evidence>
<dbReference type="PANTHER" id="PTHR45946">
    <property type="entry name" value="HOMEOBOX PROTEIN ROUGH-RELATED"/>
    <property type="match status" value="1"/>
</dbReference>
<dbReference type="OrthoDB" id="6159439at2759"/>
<dbReference type="PRINTS" id="PR00024">
    <property type="entry name" value="HOMEOBOX"/>
</dbReference>
<evidence type="ECO:0000256" key="4">
    <source>
        <dbReference type="ARBA" id="ARBA00023155"/>
    </source>
</evidence>
<dbReference type="CTD" id="58046"/>
<dbReference type="InterPro" id="IPR020479">
    <property type="entry name" value="HD_metazoa"/>
</dbReference>
<dbReference type="PROSITE" id="PS00027">
    <property type="entry name" value="HOMEOBOX_1"/>
    <property type="match status" value="1"/>
</dbReference>
<evidence type="ECO:0000256" key="3">
    <source>
        <dbReference type="ARBA" id="ARBA00023125"/>
    </source>
</evidence>
<feature type="DNA-binding region" description="Homeobox" evidence="6">
    <location>
        <begin position="198"/>
        <end position="257"/>
    </location>
</feature>
<dbReference type="CDD" id="cd00086">
    <property type="entry name" value="homeodomain"/>
    <property type="match status" value="1"/>
</dbReference>
<dbReference type="InterPro" id="IPR001356">
    <property type="entry name" value="HD"/>
</dbReference>
<proteinExistence type="predicted"/>
<dbReference type="Gene3D" id="1.10.10.60">
    <property type="entry name" value="Homeodomain-like"/>
    <property type="match status" value="1"/>
</dbReference>
<gene>
    <name evidence="10" type="primary">hoxc1a</name>
</gene>
<dbReference type="GO" id="GO:0000978">
    <property type="term" value="F:RNA polymerase II cis-regulatory region sequence-specific DNA binding"/>
    <property type="evidence" value="ECO:0007669"/>
    <property type="project" value="TreeGrafter"/>
</dbReference>
<dbReference type="AlphaFoldDB" id="A0A2D0SIC9"/>
<dbReference type="SUPFAM" id="SSF46689">
    <property type="entry name" value="Homeodomain-like"/>
    <property type="match status" value="1"/>
</dbReference>
<evidence type="ECO:0000259" key="8">
    <source>
        <dbReference type="PROSITE" id="PS50071"/>
    </source>
</evidence>
<comment type="subcellular location">
    <subcellularLocation>
        <location evidence="1 6 7">Nucleus</location>
    </subcellularLocation>
</comment>
<dbReference type="GO" id="GO:0005634">
    <property type="term" value="C:nucleus"/>
    <property type="evidence" value="ECO:0007669"/>
    <property type="project" value="UniProtKB-SubCell"/>
</dbReference>
<dbReference type="GeneID" id="108275653"/>
<sequence length="286" mass="32564">MCRGDAVMTSYQVFTCDRDTEFTKVNCANKAARQDLDPGKLQIRLEGHFLSAFRSETFAGVCAKRSRNSDLRRPDQDHFCLNPPRWSEQAGSGAHVSPSLHTFTRKCCCALDPINARVHNINSCDDPRYHLAFVKPGNTKDAGSTRLHEATQMEKPFEWMKLKRNQASTGKARVTGAQNFLQSVKVDGGHNEIEDSPHTLSRSSFSTKQLTELEKEFHYSRYLTRARRVEIASALQLREDQVKVWFQNRRMKLKKTQRLIHTHPEPGSCLELHSNTTDTCALPEES</sequence>
<keyword evidence="5 6" id="KW-0539">Nucleus</keyword>
<dbReference type="GO" id="GO:0000981">
    <property type="term" value="F:DNA-binding transcription factor activity, RNA polymerase II-specific"/>
    <property type="evidence" value="ECO:0007669"/>
    <property type="project" value="InterPro"/>
</dbReference>
<evidence type="ECO:0000256" key="7">
    <source>
        <dbReference type="RuleBase" id="RU000682"/>
    </source>
</evidence>
<dbReference type="PANTHER" id="PTHR45946:SF4">
    <property type="entry name" value="HOMEOBOX PROTEIN ROUGH-RELATED"/>
    <property type="match status" value="1"/>
</dbReference>
<keyword evidence="9" id="KW-1185">Reference proteome</keyword>
<dbReference type="Proteomes" id="UP000221080">
    <property type="component" value="Chromosome 15"/>
</dbReference>
<dbReference type="InterPro" id="IPR017970">
    <property type="entry name" value="Homeobox_CS"/>
</dbReference>
<dbReference type="SMART" id="SM00389">
    <property type="entry name" value="HOX"/>
    <property type="match status" value="1"/>
</dbReference>
<evidence type="ECO:0000256" key="6">
    <source>
        <dbReference type="PROSITE-ProRule" id="PRU00108"/>
    </source>
</evidence>
<evidence type="ECO:0000256" key="5">
    <source>
        <dbReference type="ARBA" id="ARBA00023242"/>
    </source>
</evidence>
<keyword evidence="2" id="KW-0217">Developmental protein</keyword>
<dbReference type="KEGG" id="ipu:108275653"/>
<keyword evidence="4 6" id="KW-0371">Homeobox</keyword>
<name>A0A2D0SIC9_ICTPU</name>
<keyword evidence="3 6" id="KW-0238">DNA-binding</keyword>
<dbReference type="Pfam" id="PF00046">
    <property type="entry name" value="Homeodomain"/>
    <property type="match status" value="1"/>
</dbReference>
<evidence type="ECO:0000313" key="9">
    <source>
        <dbReference type="Proteomes" id="UP000221080"/>
    </source>
</evidence>
<organism evidence="9 10">
    <name type="scientific">Ictalurus punctatus</name>
    <name type="common">Channel catfish</name>
    <name type="synonym">Silurus punctatus</name>
    <dbReference type="NCBI Taxonomy" id="7998"/>
    <lineage>
        <taxon>Eukaryota</taxon>
        <taxon>Metazoa</taxon>
        <taxon>Chordata</taxon>
        <taxon>Craniata</taxon>
        <taxon>Vertebrata</taxon>
        <taxon>Euteleostomi</taxon>
        <taxon>Actinopterygii</taxon>
        <taxon>Neopterygii</taxon>
        <taxon>Teleostei</taxon>
        <taxon>Ostariophysi</taxon>
        <taxon>Siluriformes</taxon>
        <taxon>Ictaluridae</taxon>
        <taxon>Ictalurus</taxon>
    </lineage>
</organism>
<protein>
    <submittedName>
        <fullName evidence="10">Homeobox protein Hox-C1a</fullName>
    </submittedName>
</protein>